<feature type="non-terminal residue" evidence="6">
    <location>
        <position position="1"/>
    </location>
</feature>
<dbReference type="GO" id="GO:0009378">
    <property type="term" value="F:four-way junction helicase activity"/>
    <property type="evidence" value="ECO:0007669"/>
    <property type="project" value="TreeGrafter"/>
</dbReference>
<comment type="caution">
    <text evidence="6">The sequence shown here is derived from an EMBL/GenBank/DDBJ whole genome shotgun (WGS) entry which is preliminary data.</text>
</comment>
<dbReference type="PANTHER" id="PTHR13710:SF108">
    <property type="entry name" value="ATP-DEPENDENT DNA HELICASE Q4"/>
    <property type="match status" value="1"/>
</dbReference>
<keyword evidence="7" id="KW-1185">Reference proteome</keyword>
<dbReference type="InterPro" id="IPR001650">
    <property type="entry name" value="Helicase_C-like"/>
</dbReference>
<dbReference type="GO" id="GO:0005694">
    <property type="term" value="C:chromosome"/>
    <property type="evidence" value="ECO:0007669"/>
    <property type="project" value="TreeGrafter"/>
</dbReference>
<reference evidence="6 7" key="1">
    <citation type="submission" date="2019-09" db="EMBL/GenBank/DDBJ databases">
        <title>Bird 10,000 Genomes (B10K) Project - Family phase.</title>
        <authorList>
            <person name="Zhang G."/>
        </authorList>
    </citation>
    <scope>NUCLEOTIDE SEQUENCE [LARGE SCALE GENOMIC DNA]</scope>
    <source>
        <strain evidence="6">B10K-DU-003-06</strain>
    </source>
</reference>
<keyword evidence="6" id="KW-0547">Nucleotide-binding</keyword>
<keyword evidence="6" id="KW-0347">Helicase</keyword>
<dbReference type="GO" id="GO:0043138">
    <property type="term" value="F:3'-5' DNA helicase activity"/>
    <property type="evidence" value="ECO:0007669"/>
    <property type="project" value="UniProtKB-EC"/>
</dbReference>
<dbReference type="GO" id="GO:0000724">
    <property type="term" value="P:double-strand break repair via homologous recombination"/>
    <property type="evidence" value="ECO:0007669"/>
    <property type="project" value="TreeGrafter"/>
</dbReference>
<feature type="non-terminal residue" evidence="6">
    <location>
        <position position="230"/>
    </location>
</feature>
<evidence type="ECO:0000256" key="1">
    <source>
        <dbReference type="ARBA" id="ARBA00005446"/>
    </source>
</evidence>
<comment type="similarity">
    <text evidence="1">Belongs to the helicase family. RecQ subfamily.</text>
</comment>
<evidence type="ECO:0000256" key="4">
    <source>
        <dbReference type="ARBA" id="ARBA00034808"/>
    </source>
</evidence>
<dbReference type="Gene3D" id="3.40.50.300">
    <property type="entry name" value="P-loop containing nucleotide triphosphate hydrolases"/>
    <property type="match status" value="2"/>
</dbReference>
<accession>A0A7K5BKY5</accession>
<protein>
    <recommendedName>
        <fullName evidence="4">DNA 3'-5' helicase</fullName>
        <ecNumber evidence="4">5.6.2.4</ecNumber>
    </recommendedName>
</protein>
<proteinExistence type="inferred from homology"/>
<evidence type="ECO:0000256" key="3">
    <source>
        <dbReference type="ARBA" id="ARBA00034617"/>
    </source>
</evidence>
<evidence type="ECO:0000313" key="6">
    <source>
        <dbReference type="EMBL" id="NWR95838.1"/>
    </source>
</evidence>
<dbReference type="EMBL" id="VYZD01003795">
    <property type="protein sequence ID" value="NWR95838.1"/>
    <property type="molecule type" value="Genomic_DNA"/>
</dbReference>
<dbReference type="AlphaFoldDB" id="A0A7K5BKY5"/>
<gene>
    <name evidence="6" type="primary">Recql4</name>
    <name evidence="6" type="ORF">FURFIG_R03036</name>
</gene>
<dbReference type="EC" id="5.6.2.4" evidence="4"/>
<name>A0A7K5BKY5_9FURN</name>
<dbReference type="Pfam" id="PF00271">
    <property type="entry name" value="Helicase_C"/>
    <property type="match status" value="1"/>
</dbReference>
<dbReference type="SMART" id="SM00490">
    <property type="entry name" value="HELICc"/>
    <property type="match status" value="1"/>
</dbReference>
<keyword evidence="6" id="KW-0378">Hydrolase</keyword>
<comment type="catalytic activity">
    <reaction evidence="3">
        <text>Couples ATP hydrolysis with the unwinding of duplex DNA by translocating in the 3'-5' direction.</text>
        <dbReference type="EC" id="5.6.2.4"/>
    </reaction>
</comment>
<dbReference type="GO" id="GO:0005737">
    <property type="term" value="C:cytoplasm"/>
    <property type="evidence" value="ECO:0007669"/>
    <property type="project" value="TreeGrafter"/>
</dbReference>
<evidence type="ECO:0000313" key="7">
    <source>
        <dbReference type="Proteomes" id="UP000529852"/>
    </source>
</evidence>
<organism evidence="6 7">
    <name type="scientific">Furnarius figulus</name>
    <dbReference type="NCBI Taxonomy" id="463165"/>
    <lineage>
        <taxon>Eukaryota</taxon>
        <taxon>Metazoa</taxon>
        <taxon>Chordata</taxon>
        <taxon>Craniata</taxon>
        <taxon>Vertebrata</taxon>
        <taxon>Euteleostomi</taxon>
        <taxon>Archelosauria</taxon>
        <taxon>Archosauria</taxon>
        <taxon>Dinosauria</taxon>
        <taxon>Saurischia</taxon>
        <taxon>Theropoda</taxon>
        <taxon>Coelurosauria</taxon>
        <taxon>Aves</taxon>
        <taxon>Neognathae</taxon>
        <taxon>Neoaves</taxon>
        <taxon>Telluraves</taxon>
        <taxon>Australaves</taxon>
        <taxon>Passeriformes</taxon>
        <taxon>Furnariidae</taxon>
        <taxon>Furnarius</taxon>
    </lineage>
</organism>
<evidence type="ECO:0000259" key="5">
    <source>
        <dbReference type="PROSITE" id="PS51194"/>
    </source>
</evidence>
<evidence type="ECO:0000256" key="2">
    <source>
        <dbReference type="ARBA" id="ARBA00023235"/>
    </source>
</evidence>
<dbReference type="SUPFAM" id="SSF52540">
    <property type="entry name" value="P-loop containing nucleoside triphosphate hydrolases"/>
    <property type="match status" value="1"/>
</dbReference>
<keyword evidence="6" id="KW-0067">ATP-binding</keyword>
<dbReference type="InterPro" id="IPR027417">
    <property type="entry name" value="P-loop_NTPase"/>
</dbReference>
<sequence length="230" mass="25086">FACLDEAHCVSRWAHNFRPCFLRVGKVGNAGMGWGGPQSRFSLGFLQVLREQLGVRCFLALTATATAATARDVAQHLGIPEDSRILVGSSVIPENLRLSVSMEQHRDEALLSLLRREPFASMDSLLVFCTRREDTERVAALIGSHIPGKAIPGKAKAPVPAVPAAPYHAGLPGRERRRLQQQFQRGRVRVLVATAAFGLGLHKPDLRGVIHYSLPGDMEGFVQHSGRAGR</sequence>
<dbReference type="PANTHER" id="PTHR13710">
    <property type="entry name" value="DNA HELICASE RECQ FAMILY MEMBER"/>
    <property type="match status" value="1"/>
</dbReference>
<dbReference type="GO" id="GO:0000723">
    <property type="term" value="P:telomere maintenance"/>
    <property type="evidence" value="ECO:0007669"/>
    <property type="project" value="TreeGrafter"/>
</dbReference>
<dbReference type="GO" id="GO:0005634">
    <property type="term" value="C:nucleus"/>
    <property type="evidence" value="ECO:0007669"/>
    <property type="project" value="TreeGrafter"/>
</dbReference>
<dbReference type="PROSITE" id="PS51194">
    <property type="entry name" value="HELICASE_CTER"/>
    <property type="match status" value="1"/>
</dbReference>
<dbReference type="Proteomes" id="UP000529852">
    <property type="component" value="Unassembled WGS sequence"/>
</dbReference>
<keyword evidence="2" id="KW-0413">Isomerase</keyword>
<feature type="domain" description="Helicase C-terminal" evidence="5">
    <location>
        <begin position="106"/>
        <end position="230"/>
    </location>
</feature>